<keyword evidence="2" id="KW-0597">Phosphoprotein</keyword>
<comment type="caution">
    <text evidence="4">The sequence shown here is derived from an EMBL/GenBank/DDBJ whole genome shotgun (WGS) entry which is preliminary data.</text>
</comment>
<dbReference type="InterPro" id="IPR036457">
    <property type="entry name" value="PPM-type-like_dom_sf"/>
</dbReference>
<dbReference type="EC" id="3.1.3.16" evidence="4"/>
<dbReference type="EMBL" id="JBHMEA010000051">
    <property type="protein sequence ID" value="MFB9233758.1"/>
    <property type="molecule type" value="Genomic_DNA"/>
</dbReference>
<evidence type="ECO:0000313" key="5">
    <source>
        <dbReference type="Proteomes" id="UP001589683"/>
    </source>
</evidence>
<reference evidence="4 5" key="1">
    <citation type="submission" date="2024-09" db="EMBL/GenBank/DDBJ databases">
        <authorList>
            <person name="Sun Q."/>
            <person name="Mori K."/>
        </authorList>
    </citation>
    <scope>NUCLEOTIDE SEQUENCE [LARGE SCALE GENOMIC DNA]</scope>
    <source>
        <strain evidence="4 5">CECT 8726</strain>
    </source>
</reference>
<dbReference type="SMART" id="SM00331">
    <property type="entry name" value="PP2C_SIG"/>
    <property type="match status" value="1"/>
</dbReference>
<dbReference type="GO" id="GO:0004722">
    <property type="term" value="F:protein serine/threonine phosphatase activity"/>
    <property type="evidence" value="ECO:0007669"/>
    <property type="project" value="UniProtKB-EC"/>
</dbReference>
<evidence type="ECO:0000313" key="4">
    <source>
        <dbReference type="EMBL" id="MFB9233758.1"/>
    </source>
</evidence>
<feature type="domain" description="Response regulatory" evidence="3">
    <location>
        <begin position="25"/>
        <end position="141"/>
    </location>
</feature>
<dbReference type="InterPro" id="IPR011006">
    <property type="entry name" value="CheY-like_superfamily"/>
</dbReference>
<dbReference type="Gene3D" id="3.60.40.10">
    <property type="entry name" value="PPM-type phosphatase domain"/>
    <property type="match status" value="1"/>
</dbReference>
<keyword evidence="5" id="KW-1185">Reference proteome</keyword>
<keyword evidence="1 4" id="KW-0378">Hydrolase</keyword>
<evidence type="ECO:0000259" key="3">
    <source>
        <dbReference type="PROSITE" id="PS50110"/>
    </source>
</evidence>
<dbReference type="Gene3D" id="3.40.50.2300">
    <property type="match status" value="1"/>
</dbReference>
<dbReference type="PANTHER" id="PTHR43156">
    <property type="entry name" value="STAGE II SPORULATION PROTEIN E-RELATED"/>
    <property type="match status" value="1"/>
</dbReference>
<dbReference type="PROSITE" id="PS50110">
    <property type="entry name" value="RESPONSE_REGULATORY"/>
    <property type="match status" value="1"/>
</dbReference>
<dbReference type="SMART" id="SM00448">
    <property type="entry name" value="REC"/>
    <property type="match status" value="1"/>
</dbReference>
<dbReference type="PANTHER" id="PTHR43156:SF2">
    <property type="entry name" value="STAGE II SPORULATION PROTEIN E"/>
    <property type="match status" value="1"/>
</dbReference>
<organism evidence="4 5">
    <name type="scientific">Pseudohalocynthiibacter aestuariivivens</name>
    <dbReference type="NCBI Taxonomy" id="1591409"/>
    <lineage>
        <taxon>Bacteria</taxon>
        <taxon>Pseudomonadati</taxon>
        <taxon>Pseudomonadota</taxon>
        <taxon>Alphaproteobacteria</taxon>
        <taxon>Rhodobacterales</taxon>
        <taxon>Paracoccaceae</taxon>
        <taxon>Pseudohalocynthiibacter</taxon>
    </lineage>
</organism>
<dbReference type="SUPFAM" id="SSF81606">
    <property type="entry name" value="PP2C-like"/>
    <property type="match status" value="1"/>
</dbReference>
<evidence type="ECO:0000256" key="1">
    <source>
        <dbReference type="ARBA" id="ARBA00022801"/>
    </source>
</evidence>
<name>A0ABV5JJX3_9RHOB</name>
<dbReference type="Pfam" id="PF00072">
    <property type="entry name" value="Response_reg"/>
    <property type="match status" value="1"/>
</dbReference>
<dbReference type="RefSeq" id="WP_213889637.1">
    <property type="nucleotide sequence ID" value="NZ_JAGFNU010000007.1"/>
</dbReference>
<dbReference type="Pfam" id="PF07228">
    <property type="entry name" value="SpoIIE"/>
    <property type="match status" value="1"/>
</dbReference>
<dbReference type="Proteomes" id="UP001589683">
    <property type="component" value="Unassembled WGS sequence"/>
</dbReference>
<proteinExistence type="predicted"/>
<evidence type="ECO:0000256" key="2">
    <source>
        <dbReference type="PROSITE-ProRule" id="PRU00169"/>
    </source>
</evidence>
<sequence>MAFLKHEVSEQPLQTQLLSDKVIQSVLVADDSRVQRKILTAYFRRWGYLVSEAASGEEALEICKTRNIDLIVSDWMMPGMNGVEFCRAFRALERDSYGYFILLTSKSEKGEIANGLDGGADDFLTKPVNGGELRARIAAGERILRMERELNEKNRLVGETLTEIQSLYNILDRDLIEAKKLQQSLVRERYRDFGAAQVSLLLRPSGHVGGDLVGFFPISEMKVGLFGIDVSGHGITSALMTARLAGYLSGTSPDQNIALVVDEGGSFQPRPPAEAASLLNKLVLEEMETEHYFTLMLGNIDLKTGLVTLSQAGHPHAVVQRANGTTEIFGDGGMPVGLIEEAEFEEFQVRLERGDRLLIPSDGITECPSAEGNMLDNSGLMRLMQQNANIKGDTLFETLLWDLTKFSGERDFPDDVSAVLVEFSG</sequence>
<dbReference type="InterPro" id="IPR001932">
    <property type="entry name" value="PPM-type_phosphatase-like_dom"/>
</dbReference>
<gene>
    <name evidence="4" type="ORF">ACFFUT_18345</name>
</gene>
<feature type="modified residue" description="4-aspartylphosphate" evidence="2">
    <location>
        <position position="74"/>
    </location>
</feature>
<dbReference type="InterPro" id="IPR001789">
    <property type="entry name" value="Sig_transdc_resp-reg_receiver"/>
</dbReference>
<protein>
    <submittedName>
        <fullName evidence="4">PP2C family protein-serine/threonine phosphatase</fullName>
        <ecNumber evidence="4">3.1.3.16</ecNumber>
    </submittedName>
</protein>
<dbReference type="SUPFAM" id="SSF52172">
    <property type="entry name" value="CheY-like"/>
    <property type="match status" value="1"/>
</dbReference>
<dbReference type="InterPro" id="IPR052016">
    <property type="entry name" value="Bact_Sigma-Reg"/>
</dbReference>
<dbReference type="CDD" id="cd17574">
    <property type="entry name" value="REC_OmpR"/>
    <property type="match status" value="1"/>
</dbReference>
<accession>A0ABV5JJX3</accession>